<dbReference type="AlphaFoldDB" id="A0A2A4SLX6"/>
<evidence type="ECO:0000313" key="1">
    <source>
        <dbReference type="EMBL" id="PCI21757.1"/>
    </source>
</evidence>
<dbReference type="GO" id="GO:0047661">
    <property type="term" value="F:amino-acid racemase activity"/>
    <property type="evidence" value="ECO:0007669"/>
    <property type="project" value="InterPro"/>
</dbReference>
<comment type="caution">
    <text evidence="1">The sequence shown here is derived from an EMBL/GenBank/DDBJ whole genome shotgun (WGS) entry which is preliminary data.</text>
</comment>
<dbReference type="Pfam" id="PF01177">
    <property type="entry name" value="Asp_Glu_race"/>
    <property type="match status" value="1"/>
</dbReference>
<gene>
    <name evidence="1" type="ORF">COB67_13840</name>
</gene>
<dbReference type="InterPro" id="IPR015942">
    <property type="entry name" value="Asp/Glu/hydantoin_racemase"/>
</dbReference>
<organism evidence="1 2">
    <name type="scientific">SAR324 cluster bacterium</name>
    <dbReference type="NCBI Taxonomy" id="2024889"/>
    <lineage>
        <taxon>Bacteria</taxon>
        <taxon>Deltaproteobacteria</taxon>
        <taxon>SAR324 cluster</taxon>
    </lineage>
</organism>
<reference evidence="2" key="1">
    <citation type="submission" date="2017-08" db="EMBL/GenBank/DDBJ databases">
        <title>A dynamic microbial community with high functional redundancy inhabits the cold, oxic subseafloor aquifer.</title>
        <authorList>
            <person name="Tully B.J."/>
            <person name="Wheat C.G."/>
            <person name="Glazer B.T."/>
            <person name="Huber J.A."/>
        </authorList>
    </citation>
    <scope>NUCLEOTIDE SEQUENCE [LARGE SCALE GENOMIC DNA]</scope>
</reference>
<dbReference type="EMBL" id="NVSR01000175">
    <property type="protein sequence ID" value="PCI21757.1"/>
    <property type="molecule type" value="Genomic_DNA"/>
</dbReference>
<sequence>MMATSKAPLIGILRWEEGCVPRGLMQLEELRGNSTNPETFEFPVKYAFVKGANVHTILENPCPKVLQTMISEARKMEEQGVRAITTSCGFNAIFQRELADAVNIPVFTSSLMQIPFVQNILSKQRTVGVITARKSALTAKHLQNAGIQNQDSIYVEGLEETEWKKIHLTPDEDLDVAQVKQDIIQLACSMMEKSDIGAFVLECTDLPPFAEAIRKTTGRPVFDFVTLTNYAYQAIQGSL</sequence>
<dbReference type="NCBIfam" id="NF005679">
    <property type="entry name" value="PRK07475.1"/>
    <property type="match status" value="1"/>
</dbReference>
<name>A0A2A4SLX6_9DELT</name>
<evidence type="ECO:0000313" key="2">
    <source>
        <dbReference type="Proteomes" id="UP000218113"/>
    </source>
</evidence>
<proteinExistence type="predicted"/>
<dbReference type="Gene3D" id="3.40.50.1860">
    <property type="match status" value="2"/>
</dbReference>
<dbReference type="InterPro" id="IPR001920">
    <property type="entry name" value="Asp/Glu_race"/>
</dbReference>
<protein>
    <submittedName>
        <fullName evidence="1">Glutamate racemase</fullName>
    </submittedName>
</protein>
<dbReference type="Proteomes" id="UP000218113">
    <property type="component" value="Unassembled WGS sequence"/>
</dbReference>
<accession>A0A2A4SLX6</accession>